<dbReference type="Proteomes" id="UP001500443">
    <property type="component" value="Unassembled WGS sequence"/>
</dbReference>
<evidence type="ECO:0000256" key="3">
    <source>
        <dbReference type="ARBA" id="ARBA00022692"/>
    </source>
</evidence>
<evidence type="ECO:0000256" key="4">
    <source>
        <dbReference type="ARBA" id="ARBA00022989"/>
    </source>
</evidence>
<sequence>MTAVRTDAPAPPAGPRRRLPAAGRLKITDPVVGVWLAAAAVTLIGWIVVAADGGQFMTQANATGILQNSVALGLVAVGQSAVILTGSLDLSVAYLISLGTLVAAETMEGGSVVTAVLAVLALSAAVGLANGLIVTGLKVNAFIATLGMAFILRGYIEDNYTGPSGDVPASFQRLGYDRVGFVPVSVFLLIAVAAVLWLITKRTRLGHHMYATGGDEHAARLSGVRTRRTVIYAHVLCSLCVGAAALFLASRLGAGAPWAGTEARYDLDSIAAVVLGGTALAGGRGGVAGTLGGVLLLSVLDSIFNQLSVDPFFKNVVRGVVIIAAVALYARPFRRRAKARDEARAAEEAEKGALA</sequence>
<organism evidence="7 8">
    <name type="scientific">Streptomyces synnematoformans</name>
    <dbReference type="NCBI Taxonomy" id="415721"/>
    <lineage>
        <taxon>Bacteria</taxon>
        <taxon>Bacillati</taxon>
        <taxon>Actinomycetota</taxon>
        <taxon>Actinomycetes</taxon>
        <taxon>Kitasatosporales</taxon>
        <taxon>Streptomycetaceae</taxon>
        <taxon>Streptomyces</taxon>
    </lineage>
</organism>
<evidence type="ECO:0000256" key="2">
    <source>
        <dbReference type="ARBA" id="ARBA00022475"/>
    </source>
</evidence>
<evidence type="ECO:0000313" key="8">
    <source>
        <dbReference type="Proteomes" id="UP001500443"/>
    </source>
</evidence>
<keyword evidence="2" id="KW-1003">Cell membrane</keyword>
<comment type="caution">
    <text evidence="7">The sequence shown here is derived from an EMBL/GenBank/DDBJ whole genome shotgun (WGS) entry which is preliminary data.</text>
</comment>
<dbReference type="EMBL" id="BAAAPF010000087">
    <property type="protein sequence ID" value="GAA2125273.1"/>
    <property type="molecule type" value="Genomic_DNA"/>
</dbReference>
<keyword evidence="4 6" id="KW-1133">Transmembrane helix</keyword>
<keyword evidence="8" id="KW-1185">Reference proteome</keyword>
<feature type="transmembrane region" description="Helical" evidence="6">
    <location>
        <begin position="139"/>
        <end position="156"/>
    </location>
</feature>
<name>A0ABP5K0B7_9ACTN</name>
<accession>A0ABP5K0B7</accession>
<dbReference type="PANTHER" id="PTHR32196">
    <property type="entry name" value="ABC TRANSPORTER PERMEASE PROTEIN YPHD-RELATED-RELATED"/>
    <property type="match status" value="1"/>
</dbReference>
<keyword evidence="3 6" id="KW-0812">Transmembrane</keyword>
<feature type="transmembrane region" description="Helical" evidence="6">
    <location>
        <begin position="72"/>
        <end position="97"/>
    </location>
</feature>
<feature type="transmembrane region" description="Helical" evidence="6">
    <location>
        <begin position="180"/>
        <end position="199"/>
    </location>
</feature>
<dbReference type="RefSeq" id="WP_344290569.1">
    <property type="nucleotide sequence ID" value="NZ_BAAAPF010000087.1"/>
</dbReference>
<feature type="transmembrane region" description="Helical" evidence="6">
    <location>
        <begin position="109"/>
        <end position="132"/>
    </location>
</feature>
<dbReference type="CDD" id="cd06579">
    <property type="entry name" value="TM_PBP1_transp_AraH_like"/>
    <property type="match status" value="1"/>
</dbReference>
<feature type="transmembrane region" description="Helical" evidence="6">
    <location>
        <begin position="312"/>
        <end position="330"/>
    </location>
</feature>
<gene>
    <name evidence="7" type="ORF">GCM10009802_30680</name>
</gene>
<evidence type="ECO:0000256" key="5">
    <source>
        <dbReference type="ARBA" id="ARBA00023136"/>
    </source>
</evidence>
<dbReference type="PANTHER" id="PTHR32196:SF72">
    <property type="entry name" value="RIBOSE IMPORT PERMEASE PROTEIN RBSC"/>
    <property type="match status" value="1"/>
</dbReference>
<comment type="subcellular location">
    <subcellularLocation>
        <location evidence="1">Cell membrane</location>
        <topology evidence="1">Multi-pass membrane protein</topology>
    </subcellularLocation>
</comment>
<dbReference type="InterPro" id="IPR001851">
    <property type="entry name" value="ABC_transp_permease"/>
</dbReference>
<evidence type="ECO:0000256" key="6">
    <source>
        <dbReference type="SAM" id="Phobius"/>
    </source>
</evidence>
<dbReference type="Pfam" id="PF02653">
    <property type="entry name" value="BPD_transp_2"/>
    <property type="match status" value="1"/>
</dbReference>
<keyword evidence="5 6" id="KW-0472">Membrane</keyword>
<feature type="transmembrane region" description="Helical" evidence="6">
    <location>
        <begin position="32"/>
        <end position="51"/>
    </location>
</feature>
<evidence type="ECO:0000313" key="7">
    <source>
        <dbReference type="EMBL" id="GAA2125273.1"/>
    </source>
</evidence>
<evidence type="ECO:0000256" key="1">
    <source>
        <dbReference type="ARBA" id="ARBA00004651"/>
    </source>
</evidence>
<reference evidence="8" key="1">
    <citation type="journal article" date="2019" name="Int. J. Syst. Evol. Microbiol.">
        <title>The Global Catalogue of Microorganisms (GCM) 10K type strain sequencing project: providing services to taxonomists for standard genome sequencing and annotation.</title>
        <authorList>
            <consortium name="The Broad Institute Genomics Platform"/>
            <consortium name="The Broad Institute Genome Sequencing Center for Infectious Disease"/>
            <person name="Wu L."/>
            <person name="Ma J."/>
        </authorList>
    </citation>
    <scope>NUCLEOTIDE SEQUENCE [LARGE SCALE GENOMIC DNA]</scope>
    <source>
        <strain evidence="8">JCM 15481</strain>
    </source>
</reference>
<proteinExistence type="predicted"/>
<protein>
    <submittedName>
        <fullName evidence="7">Ribose ABC transporter permease</fullName>
    </submittedName>
</protein>
<feature type="transmembrane region" description="Helical" evidence="6">
    <location>
        <begin position="230"/>
        <end position="249"/>
    </location>
</feature>